<sequence length="141" mass="16371">MSSKINNSVKEGFNRDGRTLVFPRYDCACVQVRFTTKTGAVVTSRLFRRPKVCFCETSNVLVTGELRQYDYKIDLSEEQSVQRLQLVLNNKAPSETTVFRWFREFRDGSNSLQDEEYTERPVLTFTSDNVALIHIMIKDNN</sequence>
<comment type="caution">
    <text evidence="1">The sequence shown here is derived from an EMBL/GenBank/DDBJ whole genome shotgun (WGS) entry which is preliminary data.</text>
</comment>
<dbReference type="EMBL" id="BGZK01000050">
    <property type="protein sequence ID" value="GBP12268.1"/>
    <property type="molecule type" value="Genomic_DNA"/>
</dbReference>
<dbReference type="AlphaFoldDB" id="A0A4C1TFP1"/>
<gene>
    <name evidence="1" type="ORF">EVAR_6435_1</name>
</gene>
<dbReference type="Proteomes" id="UP000299102">
    <property type="component" value="Unassembled WGS sequence"/>
</dbReference>
<reference evidence="1 2" key="1">
    <citation type="journal article" date="2019" name="Commun. Biol.">
        <title>The bagworm genome reveals a unique fibroin gene that provides high tensile strength.</title>
        <authorList>
            <person name="Kono N."/>
            <person name="Nakamura H."/>
            <person name="Ohtoshi R."/>
            <person name="Tomita M."/>
            <person name="Numata K."/>
            <person name="Arakawa K."/>
        </authorList>
    </citation>
    <scope>NUCLEOTIDE SEQUENCE [LARGE SCALE GENOMIC DNA]</scope>
</reference>
<accession>A0A4C1TFP1</accession>
<proteinExistence type="predicted"/>
<keyword evidence="2" id="KW-1185">Reference proteome</keyword>
<protein>
    <recommendedName>
        <fullName evidence="3">Mos1 transposase HTH domain-containing protein</fullName>
    </recommendedName>
</protein>
<evidence type="ECO:0000313" key="2">
    <source>
        <dbReference type="Proteomes" id="UP000299102"/>
    </source>
</evidence>
<name>A0A4C1TFP1_EUMVA</name>
<organism evidence="1 2">
    <name type="scientific">Eumeta variegata</name>
    <name type="common">Bagworm moth</name>
    <name type="synonym">Eumeta japonica</name>
    <dbReference type="NCBI Taxonomy" id="151549"/>
    <lineage>
        <taxon>Eukaryota</taxon>
        <taxon>Metazoa</taxon>
        <taxon>Ecdysozoa</taxon>
        <taxon>Arthropoda</taxon>
        <taxon>Hexapoda</taxon>
        <taxon>Insecta</taxon>
        <taxon>Pterygota</taxon>
        <taxon>Neoptera</taxon>
        <taxon>Endopterygota</taxon>
        <taxon>Lepidoptera</taxon>
        <taxon>Glossata</taxon>
        <taxon>Ditrysia</taxon>
        <taxon>Tineoidea</taxon>
        <taxon>Psychidae</taxon>
        <taxon>Oiketicinae</taxon>
        <taxon>Eumeta</taxon>
    </lineage>
</organism>
<evidence type="ECO:0008006" key="3">
    <source>
        <dbReference type="Google" id="ProtNLM"/>
    </source>
</evidence>
<dbReference type="OrthoDB" id="10017160at2759"/>
<evidence type="ECO:0000313" key="1">
    <source>
        <dbReference type="EMBL" id="GBP12268.1"/>
    </source>
</evidence>